<feature type="region of interest" description="Disordered" evidence="1">
    <location>
        <begin position="8"/>
        <end position="38"/>
    </location>
</feature>
<dbReference type="AlphaFoldDB" id="A0A1B0B7I3"/>
<feature type="compositionally biased region" description="Basic and acidic residues" evidence="1">
    <location>
        <begin position="29"/>
        <end position="38"/>
    </location>
</feature>
<feature type="compositionally biased region" description="Polar residues" evidence="1">
    <location>
        <begin position="11"/>
        <end position="25"/>
    </location>
</feature>
<reference evidence="3" key="2">
    <citation type="submission" date="2020-05" db="UniProtKB">
        <authorList>
            <consortium name="EnsemblMetazoa"/>
        </authorList>
    </citation>
    <scope>IDENTIFICATION</scope>
    <source>
        <strain evidence="3">IAEA</strain>
    </source>
</reference>
<reference evidence="4" key="1">
    <citation type="submission" date="2015-01" db="EMBL/GenBank/DDBJ databases">
        <authorList>
            <person name="Aksoy S."/>
            <person name="Warren W."/>
            <person name="Wilson R.K."/>
        </authorList>
    </citation>
    <scope>NUCLEOTIDE SEQUENCE [LARGE SCALE GENOMIC DNA]</scope>
    <source>
        <strain evidence="4">IAEA</strain>
    </source>
</reference>
<sequence length="185" mass="20576">MHYEYAHISWHQPTKQPSNQPNETKLTNKRTDGETTAKKEFKPRLQFIEVLKQAIFAILQKLIGHRSLEASVRCSQVFQVHSRNLSFNCTSDTYRLQGISAIKGSIPRSITPAPSKIHSTTLPLATIAAAAAGAVAAAVATSTWLVLVRESVIKYVHIYEFCIAALDICSVCTLVSQYARHPFEH</sequence>
<dbReference type="Proteomes" id="UP000092460">
    <property type="component" value="Unassembled WGS sequence"/>
</dbReference>
<evidence type="ECO:0000256" key="1">
    <source>
        <dbReference type="SAM" id="MobiDB-lite"/>
    </source>
</evidence>
<dbReference type="EMBL" id="JXJN01009667">
    <property type="status" value="NOT_ANNOTATED_CDS"/>
    <property type="molecule type" value="Genomic_DNA"/>
</dbReference>
<dbReference type="EnsemblMetazoa" id="GPPI021382-RA">
    <property type="protein sequence ID" value="GPPI021382-PA"/>
    <property type="gene ID" value="GPPI021382"/>
</dbReference>
<evidence type="ECO:0000313" key="4">
    <source>
        <dbReference type="Proteomes" id="UP000092460"/>
    </source>
</evidence>
<accession>A0A1B0B7I3</accession>
<proteinExistence type="predicted"/>
<keyword evidence="2" id="KW-0812">Transmembrane</keyword>
<dbReference type="VEuPathDB" id="VectorBase:GPPI021382"/>
<feature type="transmembrane region" description="Helical" evidence="2">
    <location>
        <begin position="122"/>
        <end position="146"/>
    </location>
</feature>
<keyword evidence="2" id="KW-1133">Transmembrane helix</keyword>
<name>A0A1B0B7I3_9MUSC</name>
<protein>
    <submittedName>
        <fullName evidence="3">Uncharacterized protein</fullName>
    </submittedName>
</protein>
<feature type="transmembrane region" description="Helical" evidence="2">
    <location>
        <begin position="158"/>
        <end position="179"/>
    </location>
</feature>
<keyword evidence="4" id="KW-1185">Reference proteome</keyword>
<organism evidence="3 4">
    <name type="scientific">Glossina palpalis gambiensis</name>
    <dbReference type="NCBI Taxonomy" id="67801"/>
    <lineage>
        <taxon>Eukaryota</taxon>
        <taxon>Metazoa</taxon>
        <taxon>Ecdysozoa</taxon>
        <taxon>Arthropoda</taxon>
        <taxon>Hexapoda</taxon>
        <taxon>Insecta</taxon>
        <taxon>Pterygota</taxon>
        <taxon>Neoptera</taxon>
        <taxon>Endopterygota</taxon>
        <taxon>Diptera</taxon>
        <taxon>Brachycera</taxon>
        <taxon>Muscomorpha</taxon>
        <taxon>Hippoboscoidea</taxon>
        <taxon>Glossinidae</taxon>
        <taxon>Glossina</taxon>
    </lineage>
</organism>
<evidence type="ECO:0000313" key="3">
    <source>
        <dbReference type="EnsemblMetazoa" id="GPPI021382-PA"/>
    </source>
</evidence>
<evidence type="ECO:0000256" key="2">
    <source>
        <dbReference type="SAM" id="Phobius"/>
    </source>
</evidence>
<keyword evidence="2" id="KW-0472">Membrane</keyword>